<dbReference type="KEGG" id="aaco:K1I37_10630"/>
<dbReference type="EMBL" id="CP080467">
    <property type="protein sequence ID" value="UNO47202.1"/>
    <property type="molecule type" value="Genomic_DNA"/>
</dbReference>
<proteinExistence type="predicted"/>
<reference evidence="2" key="1">
    <citation type="journal article" date="2022" name="G3 (Bethesda)">
        <title>Unveiling the complete genome sequence of Alicyclobacillus acidoterrestris DSM 3922T, a taint-producing strain.</title>
        <authorList>
            <person name="Leonardo I.C."/>
            <person name="Barreto Crespo M.T."/>
            <person name="Gaspar F.B."/>
        </authorList>
    </citation>
    <scope>NUCLEOTIDE SEQUENCE [LARGE SCALE GENOMIC DNA]</scope>
    <source>
        <strain evidence="2">DSM 3922</strain>
    </source>
</reference>
<keyword evidence="2" id="KW-1185">Reference proteome</keyword>
<evidence type="ECO:0000313" key="2">
    <source>
        <dbReference type="Proteomes" id="UP000829401"/>
    </source>
</evidence>
<name>T0DNW4_ALIAG</name>
<dbReference type="STRING" id="1356854.N007_18370"/>
<dbReference type="OrthoDB" id="2376024at2"/>
<accession>T0DNW4</accession>
<organism evidence="1 2">
    <name type="scientific">Alicyclobacillus acidoterrestris (strain ATCC 49025 / DSM 3922 / CIP 106132 / NCIMB 13137 / GD3B)</name>
    <dbReference type="NCBI Taxonomy" id="1356854"/>
    <lineage>
        <taxon>Bacteria</taxon>
        <taxon>Bacillati</taxon>
        <taxon>Bacillota</taxon>
        <taxon>Bacilli</taxon>
        <taxon>Bacillales</taxon>
        <taxon>Alicyclobacillaceae</taxon>
        <taxon>Alicyclobacillus</taxon>
    </lineage>
</organism>
<accession>A0A9E6ZDL7</accession>
<dbReference type="AlphaFoldDB" id="T0DNW4"/>
<gene>
    <name evidence="1" type="ORF">K1I37_10630</name>
</gene>
<evidence type="ECO:0000313" key="1">
    <source>
        <dbReference type="EMBL" id="UNO47202.1"/>
    </source>
</evidence>
<dbReference type="Proteomes" id="UP000829401">
    <property type="component" value="Chromosome"/>
</dbReference>
<dbReference type="RefSeq" id="WP_021294787.1">
    <property type="nucleotide sequence ID" value="NZ_AURB01000015.1"/>
</dbReference>
<sequence length="88" mass="9538">MKRPTGMRLAQAFIGVALVNFLVGAVLGAVLASALRLGPELMAIHGELNPYGWLSMLIYGMTYAVLGMFTQLRLPSSIQGIVHLYFKA</sequence>
<protein>
    <submittedName>
        <fullName evidence="1">Uncharacterized protein</fullName>
    </submittedName>
</protein>